<keyword evidence="8" id="KW-0539">Nucleus</keyword>
<name>A0A6A3D0K5_HIBSY</name>
<keyword evidence="6" id="KW-0963">Cytoplasm</keyword>
<dbReference type="Proteomes" id="UP000436088">
    <property type="component" value="Unassembled WGS sequence"/>
</dbReference>
<evidence type="ECO:0000256" key="1">
    <source>
        <dbReference type="ARBA" id="ARBA00004123"/>
    </source>
</evidence>
<protein>
    <recommendedName>
        <fullName evidence="5">Elongator complex protein 4</fullName>
    </recommendedName>
</protein>
<comment type="subcellular location">
    <subcellularLocation>
        <location evidence="2">Cytoplasm</location>
    </subcellularLocation>
    <subcellularLocation>
        <location evidence="1">Nucleus</location>
    </subcellularLocation>
</comment>
<evidence type="ECO:0000256" key="9">
    <source>
        <dbReference type="SAM" id="MobiDB-lite"/>
    </source>
</evidence>
<dbReference type="PANTHER" id="PTHR12896:SF1">
    <property type="entry name" value="ELONGATOR COMPLEX PROTEIN 4"/>
    <property type="match status" value="1"/>
</dbReference>
<dbReference type="Pfam" id="PF05625">
    <property type="entry name" value="PAXNEB"/>
    <property type="match status" value="1"/>
</dbReference>
<proteinExistence type="inferred from homology"/>
<evidence type="ECO:0000256" key="5">
    <source>
        <dbReference type="ARBA" id="ARBA00020265"/>
    </source>
</evidence>
<evidence type="ECO:0000256" key="6">
    <source>
        <dbReference type="ARBA" id="ARBA00022490"/>
    </source>
</evidence>
<gene>
    <name evidence="12" type="ORF">F3Y22_tig00000477pilonHSYRG00483</name>
</gene>
<evidence type="ECO:0000256" key="2">
    <source>
        <dbReference type="ARBA" id="ARBA00004496"/>
    </source>
</evidence>
<dbReference type="GO" id="GO:0008023">
    <property type="term" value="C:transcription elongation factor complex"/>
    <property type="evidence" value="ECO:0007669"/>
    <property type="project" value="TreeGrafter"/>
</dbReference>
<evidence type="ECO:0000256" key="8">
    <source>
        <dbReference type="ARBA" id="ARBA00023242"/>
    </source>
</evidence>
<keyword evidence="11" id="KW-0732">Signal</keyword>
<dbReference type="UniPathway" id="UPA00988"/>
<accession>A0A6A3D0K5</accession>
<dbReference type="GO" id="GO:0002098">
    <property type="term" value="P:tRNA wobble uridine modification"/>
    <property type="evidence" value="ECO:0007669"/>
    <property type="project" value="InterPro"/>
</dbReference>
<evidence type="ECO:0000256" key="4">
    <source>
        <dbReference type="ARBA" id="ARBA00007573"/>
    </source>
</evidence>
<evidence type="ECO:0000256" key="3">
    <source>
        <dbReference type="ARBA" id="ARBA00005043"/>
    </source>
</evidence>
<evidence type="ECO:0000256" key="7">
    <source>
        <dbReference type="ARBA" id="ARBA00022694"/>
    </source>
</evidence>
<dbReference type="InterPro" id="IPR008728">
    <property type="entry name" value="Elongator_complex_protein_4"/>
</dbReference>
<dbReference type="GO" id="GO:0033588">
    <property type="term" value="C:elongator holoenzyme complex"/>
    <property type="evidence" value="ECO:0007669"/>
    <property type="project" value="InterPro"/>
</dbReference>
<dbReference type="InterPro" id="IPR027417">
    <property type="entry name" value="P-loop_NTPase"/>
</dbReference>
<comment type="similarity">
    <text evidence="4">Belongs to the ELP4 family.</text>
</comment>
<dbReference type="Gene3D" id="3.40.50.300">
    <property type="entry name" value="P-loop containing nucleotide triphosphate hydrolases"/>
    <property type="match status" value="2"/>
</dbReference>
<feature type="chain" id="PRO_5025660258" description="Elongator complex protein 4" evidence="11">
    <location>
        <begin position="20"/>
        <end position="406"/>
    </location>
</feature>
<keyword evidence="7" id="KW-0819">tRNA processing</keyword>
<keyword evidence="10" id="KW-0812">Transmembrane</keyword>
<feature type="region of interest" description="Disordered" evidence="9">
    <location>
        <begin position="64"/>
        <end position="110"/>
    </location>
</feature>
<feature type="transmembrane region" description="Helical" evidence="10">
    <location>
        <begin position="284"/>
        <end position="302"/>
    </location>
</feature>
<comment type="caution">
    <text evidence="12">The sequence shown here is derived from an EMBL/GenBank/DDBJ whole genome shotgun (WGS) entry which is preliminary data.</text>
</comment>
<feature type="signal peptide" evidence="11">
    <location>
        <begin position="1"/>
        <end position="19"/>
    </location>
</feature>
<evidence type="ECO:0000256" key="11">
    <source>
        <dbReference type="SAM" id="SignalP"/>
    </source>
</evidence>
<evidence type="ECO:0000256" key="10">
    <source>
        <dbReference type="SAM" id="Phobius"/>
    </source>
</evidence>
<dbReference type="PANTHER" id="PTHR12896">
    <property type="entry name" value="PAX6 NEIGHBOR PROTEIN PAXNEB"/>
    <property type="match status" value="1"/>
</dbReference>
<comment type="pathway">
    <text evidence="3">tRNA modification; 5-methoxycarbonylmethyl-2-thiouridine-tRNA biosynthesis.</text>
</comment>
<dbReference type="GO" id="GO:0005737">
    <property type="term" value="C:cytoplasm"/>
    <property type="evidence" value="ECO:0007669"/>
    <property type="project" value="UniProtKB-SubCell"/>
</dbReference>
<evidence type="ECO:0000313" key="12">
    <source>
        <dbReference type="EMBL" id="KAE8735100.1"/>
    </source>
</evidence>
<sequence>MFPLIFLFFPFFSLRQFTGFHRYSSFSIHDRRLYRVIELNNCLVALLVHYPQIYPDGLPEGSHLIDKAKTEGGTEDDGEGGTEDDGEDEDDYEDDDGNGDEDGDDKEEEELTMRNRLNRRSFRAALCVGFDSFSDPPEAQGLAHFLEVLGGAFPLGSLVMVIEDAEEPHHMYLLRNFMAQGLVHGQPLLYASPAKDPRGFLGTLPSPIVSKDEKSREPDPNHEKGLRIDWQYKKYFSENHLTFDGQRVTYLKNALFLISVHAIFFSKVQVVSLYVNMVQMENSFLFFGNLVEMMATFLVLVVSLSNHFVLHSVCIPAWSGICLTTIISLKSMVQSSNSVAIITFPPSLLSSSFCKRWHHMEDTFLLVKAIQDEDKKLALLLTGYQDIVGFLNVHKLARINTQVRKH</sequence>
<keyword evidence="10" id="KW-0472">Membrane</keyword>
<dbReference type="AlphaFoldDB" id="A0A6A3D0K5"/>
<feature type="compositionally biased region" description="Acidic residues" evidence="9">
    <location>
        <begin position="73"/>
        <end position="110"/>
    </location>
</feature>
<keyword evidence="13" id="KW-1185">Reference proteome</keyword>
<reference evidence="12" key="1">
    <citation type="submission" date="2019-09" db="EMBL/GenBank/DDBJ databases">
        <title>Draft genome information of white flower Hibiscus syriacus.</title>
        <authorList>
            <person name="Kim Y.-M."/>
        </authorList>
    </citation>
    <scope>NUCLEOTIDE SEQUENCE [LARGE SCALE GENOMIC DNA]</scope>
    <source>
        <strain evidence="12">YM2019G1</strain>
    </source>
</reference>
<keyword evidence="10" id="KW-1133">Transmembrane helix</keyword>
<feature type="transmembrane region" description="Helical" evidence="10">
    <location>
        <begin position="254"/>
        <end position="275"/>
    </location>
</feature>
<feature type="transmembrane region" description="Helical" evidence="10">
    <location>
        <begin position="308"/>
        <end position="329"/>
    </location>
</feature>
<evidence type="ECO:0000313" key="13">
    <source>
        <dbReference type="Proteomes" id="UP000436088"/>
    </source>
</evidence>
<organism evidence="12 13">
    <name type="scientific">Hibiscus syriacus</name>
    <name type="common">Rose of Sharon</name>
    <dbReference type="NCBI Taxonomy" id="106335"/>
    <lineage>
        <taxon>Eukaryota</taxon>
        <taxon>Viridiplantae</taxon>
        <taxon>Streptophyta</taxon>
        <taxon>Embryophyta</taxon>
        <taxon>Tracheophyta</taxon>
        <taxon>Spermatophyta</taxon>
        <taxon>Magnoliopsida</taxon>
        <taxon>eudicotyledons</taxon>
        <taxon>Gunneridae</taxon>
        <taxon>Pentapetalae</taxon>
        <taxon>rosids</taxon>
        <taxon>malvids</taxon>
        <taxon>Malvales</taxon>
        <taxon>Malvaceae</taxon>
        <taxon>Malvoideae</taxon>
        <taxon>Hibiscus</taxon>
    </lineage>
</organism>
<dbReference type="EMBL" id="VEPZ02000039">
    <property type="protein sequence ID" value="KAE8735100.1"/>
    <property type="molecule type" value="Genomic_DNA"/>
</dbReference>